<feature type="region of interest" description="Disordered" evidence="10">
    <location>
        <begin position="157"/>
        <end position="273"/>
    </location>
</feature>
<feature type="compositionally biased region" description="Basic and acidic residues" evidence="10">
    <location>
        <begin position="422"/>
        <end position="450"/>
    </location>
</feature>
<feature type="compositionally biased region" description="Basic and acidic residues" evidence="10">
    <location>
        <begin position="355"/>
        <end position="365"/>
    </location>
</feature>
<dbReference type="FunFam" id="1.10.472.30:FF:000004">
    <property type="entry name" value="SPOC domain containing 1"/>
    <property type="match status" value="1"/>
</dbReference>
<dbReference type="InParanoid" id="M3YV89"/>
<dbReference type="STRING" id="9669.ENSMPUP00000015249"/>
<comment type="subcellular location">
    <subcellularLocation>
        <location evidence="2">Chromosome</location>
    </subcellularLocation>
    <subcellularLocation>
        <location evidence="1">Nucleus</location>
    </subcellularLocation>
</comment>
<sequence length="1200" mass="128619">MSQEGSPEDPALSPRCTAALFQDDVEEASSGSGLTPHRPGASSGARVWAGSRKRVLREETRRGTRSQARGAPGAGLEAEAHLMALELQGKGQSQELVPGPQLLSQPPRVSAQGKSPAFRRLQVSLHDVFTESWPRNPCPVCLGFPERALVGRERLRGVGRRSCPGPGEAGGGWSDERDPTLSKEGPSKRRLPSSPGPAPMEARKNSRKYEACSESGEGAGSFLWSGQSPGGDSPPCEGDPPPGTDVGPLGDLCGPLSPNDTGPGSGDPGGTCVGCVSGTSKFEYLPASENGARPGSPSDPVGVLPADGGESLRPAVWDPSSALGLGASGKAAEAWQEAEHLVGAGCEDGPAVSHSQEELEVKPQPESRGSLGEGPPAPTDSPSSSLEPTTSRAHSGPSMGQRRSKYAKKSRRGPVPHAQHQGTDRSADDFSKDQQDKSHPGSFPKPEEMEMPHGVKHVCYLGSGAVLRLLGALRRGQAGEPQPPKLEVLEDMMEVSLASPVQRPRRKERPVAQGPARCQTVFHHPCPGTLSHLPHRDVTATTQEGTPVCEACAECPGCGPAEAEEEEPGEQDGGEDSAQLRPQQEKLSLDVGVRATVVHALQEVLWNRLQDLPDLVLSEEAVEGIAAGIETALFDLTQATSCRYKTKYRSLLFNLRDPRNPDLFLKVVRGDVTPHNLVRMSSTQLAPQELARWRDQEEKRGLEIIEQQQKESCSLPAFKLTHKGEVEIPRDVDQTLTLEDLVGPMVSIDDSPPALAATSKATTEQDEDTTGQHEHHFLDPSCRICLDWKPSCKLPSSFKATTRIGDSIFERAPSPAFPSSPETPQAREKPPTQLQDSVPLSRLQMPARPTKALPSQPPWEGALDMFSIKRFRAKAQLVSGNSCRLLTTLPEVIRSAGCIPSGTVWELLASVCPAEAKDICVVRLCPHGARDTQNCRQLYSYLNNKQRHGLAAVEHVGMVLLPLPAFQPLPPRLRPLGGPGLEAAHSSLVLAVLLPKAGLRHTAESSPLWGKVQKMVSFNRKVERRSYQPEDRSPSMALKGSPSPKGAPLPSQDAGSLAPKGICAWHRPSRGRERLWGEPEAWQGPRQGQWPPKPGWCQSWHLHSAAPSGPSQHLHRASCPHQALLQHLESLVSMSHQLQASLSSPGQGLFPRTPAQPPATPGILGLFCQRPVFPEPPGQAPDSLGPTDGAGSECTLPRQT</sequence>
<dbReference type="GO" id="GO:0007283">
    <property type="term" value="P:spermatogenesis"/>
    <property type="evidence" value="ECO:0007669"/>
    <property type="project" value="UniProtKB-KW"/>
</dbReference>
<dbReference type="PANTHER" id="PTHR11477">
    <property type="entry name" value="TRANSCRIPTION FACTOR S-II ZINC FINGER DOMAIN-CONTAINING PROTEIN"/>
    <property type="match status" value="1"/>
</dbReference>
<keyword evidence="7" id="KW-0539">Nucleus</keyword>
<protein>
    <recommendedName>
        <fullName evidence="9">SPOC domain-containing protein 1</fullName>
    </recommendedName>
</protein>
<dbReference type="GO" id="GO:0005694">
    <property type="term" value="C:chromosome"/>
    <property type="evidence" value="ECO:0007669"/>
    <property type="project" value="UniProtKB-SubCell"/>
</dbReference>
<feature type="compositionally biased region" description="Polar residues" evidence="10">
    <location>
        <begin position="380"/>
        <end position="393"/>
    </location>
</feature>
<feature type="region of interest" description="Disordered" evidence="10">
    <location>
        <begin position="559"/>
        <end position="581"/>
    </location>
</feature>
<keyword evidence="5" id="KW-0744">Spermatogenesis</keyword>
<evidence type="ECO:0000256" key="10">
    <source>
        <dbReference type="SAM" id="MobiDB-lite"/>
    </source>
</evidence>
<feature type="compositionally biased region" description="Acidic residues" evidence="10">
    <location>
        <begin position="562"/>
        <end position="575"/>
    </location>
</feature>
<feature type="compositionally biased region" description="Basic and acidic residues" evidence="10">
    <location>
        <begin position="1020"/>
        <end position="1033"/>
    </location>
</feature>
<dbReference type="EMBL" id="AEYP01007942">
    <property type="status" value="NOT_ANNOTATED_CDS"/>
    <property type="molecule type" value="Genomic_DNA"/>
</dbReference>
<dbReference type="SMART" id="SM00510">
    <property type="entry name" value="TFS2M"/>
    <property type="match status" value="1"/>
</dbReference>
<feature type="region of interest" description="Disordered" evidence="10">
    <location>
        <begin position="285"/>
        <end position="450"/>
    </location>
</feature>
<dbReference type="InterPro" id="IPR003618">
    <property type="entry name" value="TFIIS_cen_dom"/>
</dbReference>
<evidence type="ECO:0000256" key="5">
    <source>
        <dbReference type="ARBA" id="ARBA00022871"/>
    </source>
</evidence>
<feature type="domain" description="TFIIS central" evidence="11">
    <location>
        <begin position="593"/>
        <end position="713"/>
    </location>
</feature>
<evidence type="ECO:0000256" key="1">
    <source>
        <dbReference type="ARBA" id="ARBA00004123"/>
    </source>
</evidence>
<evidence type="ECO:0000256" key="3">
    <source>
        <dbReference type="ARBA" id="ARBA00022454"/>
    </source>
</evidence>
<organism evidence="12">
    <name type="scientific">Mustela putorius furo</name>
    <name type="common">European domestic ferret</name>
    <name type="synonym">Mustela furo</name>
    <dbReference type="NCBI Taxonomy" id="9669"/>
    <lineage>
        <taxon>Eukaryota</taxon>
        <taxon>Metazoa</taxon>
        <taxon>Chordata</taxon>
        <taxon>Craniata</taxon>
        <taxon>Vertebrata</taxon>
        <taxon>Euteleostomi</taxon>
        <taxon>Mammalia</taxon>
        <taxon>Eutheria</taxon>
        <taxon>Laurasiatheria</taxon>
        <taxon>Carnivora</taxon>
        <taxon>Caniformia</taxon>
        <taxon>Musteloidea</taxon>
        <taxon>Mustelidae</taxon>
        <taxon>Mustelinae</taxon>
        <taxon>Mustela</taxon>
    </lineage>
</organism>
<reference evidence="12" key="1">
    <citation type="submission" date="2024-06" db="UniProtKB">
        <authorList>
            <consortium name="Ensembl"/>
        </authorList>
    </citation>
    <scope>IDENTIFICATION</scope>
</reference>
<dbReference type="GO" id="GO:0006351">
    <property type="term" value="P:DNA-templated transcription"/>
    <property type="evidence" value="ECO:0007669"/>
    <property type="project" value="InterPro"/>
</dbReference>
<keyword evidence="3" id="KW-0158">Chromosome</keyword>
<accession>M3YV89</accession>
<dbReference type="eggNOG" id="KOG1634">
    <property type="taxonomic scope" value="Eukaryota"/>
</dbReference>
<feature type="compositionally biased region" description="Gly residues" evidence="10">
    <location>
        <begin position="263"/>
        <end position="272"/>
    </location>
</feature>
<dbReference type="Pfam" id="PF07744">
    <property type="entry name" value="SPOC"/>
    <property type="match status" value="1"/>
</dbReference>
<proteinExistence type="predicted"/>
<dbReference type="Ensembl" id="ENSMPUT00000015488.1">
    <property type="protein sequence ID" value="ENSMPUP00000015249.1"/>
    <property type="gene ID" value="ENSMPUG00000015359.1"/>
</dbReference>
<keyword evidence="6" id="KW-0943">RNA-mediated gene silencing</keyword>
<gene>
    <name evidence="12" type="primary">SPOCD1</name>
</gene>
<evidence type="ECO:0000256" key="2">
    <source>
        <dbReference type="ARBA" id="ARBA00004286"/>
    </source>
</evidence>
<keyword evidence="4" id="KW-0221">Differentiation</keyword>
<evidence type="ECO:0000256" key="4">
    <source>
        <dbReference type="ARBA" id="ARBA00022782"/>
    </source>
</evidence>
<dbReference type="EMBL" id="AEYP01007943">
    <property type="status" value="NOT_ANNOTATED_CDS"/>
    <property type="molecule type" value="Genomic_DNA"/>
</dbReference>
<feature type="region of interest" description="Disordered" evidence="10">
    <location>
        <begin position="747"/>
        <end position="774"/>
    </location>
</feature>
<feature type="compositionally biased region" description="Basic residues" evidence="10">
    <location>
        <begin position="402"/>
        <end position="414"/>
    </location>
</feature>
<dbReference type="PANTHER" id="PTHR11477:SF18">
    <property type="entry name" value="SPOC DOMAIN-CONTAINING PROTEIN 1"/>
    <property type="match status" value="1"/>
</dbReference>
<feature type="region of interest" description="Disordered" evidence="10">
    <location>
        <begin position="1"/>
        <end position="115"/>
    </location>
</feature>
<dbReference type="Gene3D" id="1.10.472.30">
    <property type="entry name" value="Transcription elongation factor S-II, central domain"/>
    <property type="match status" value="1"/>
</dbReference>
<dbReference type="OMA" id="HGDVTPH"/>
<dbReference type="AlphaFoldDB" id="M3YV89"/>
<dbReference type="InterPro" id="IPR036575">
    <property type="entry name" value="TFIIS_cen_dom_sf"/>
</dbReference>
<feature type="region of interest" description="Disordered" evidence="10">
    <location>
        <begin position="1020"/>
        <end position="1063"/>
    </location>
</feature>
<dbReference type="GO" id="GO:0031047">
    <property type="term" value="P:regulatory ncRNA-mediated gene silencing"/>
    <property type="evidence" value="ECO:0007669"/>
    <property type="project" value="UniProtKB-KW"/>
</dbReference>
<dbReference type="Pfam" id="PF07500">
    <property type="entry name" value="TFIIS_M"/>
    <property type="match status" value="1"/>
</dbReference>
<feature type="compositionally biased region" description="Low complexity" evidence="10">
    <location>
        <begin position="320"/>
        <end position="334"/>
    </location>
</feature>
<evidence type="ECO:0000313" key="12">
    <source>
        <dbReference type="Ensembl" id="ENSMPUP00000015249.1"/>
    </source>
</evidence>
<evidence type="ECO:0000256" key="6">
    <source>
        <dbReference type="ARBA" id="ARBA00023158"/>
    </source>
</evidence>
<evidence type="ECO:0000256" key="7">
    <source>
        <dbReference type="ARBA" id="ARBA00023242"/>
    </source>
</evidence>
<dbReference type="GeneTree" id="ENSGT00940000162194"/>
<dbReference type="InterPro" id="IPR012921">
    <property type="entry name" value="SPOC_C"/>
</dbReference>
<feature type="compositionally biased region" description="Basic and acidic residues" evidence="10">
    <location>
        <begin position="174"/>
        <end position="187"/>
    </location>
</feature>
<feature type="compositionally biased region" description="Basic and acidic residues" evidence="10">
    <location>
        <begin position="201"/>
        <end position="211"/>
    </location>
</feature>
<name>M3YV89_MUSPF</name>
<evidence type="ECO:0000256" key="8">
    <source>
        <dbReference type="ARBA" id="ARBA00059288"/>
    </source>
</evidence>
<feature type="compositionally biased region" description="Low complexity" evidence="10">
    <location>
        <begin position="74"/>
        <end position="87"/>
    </location>
</feature>
<feature type="region of interest" description="Disordered" evidence="10">
    <location>
        <begin position="810"/>
        <end position="842"/>
    </location>
</feature>
<comment type="function">
    <text evidence="8">Protein adapter that acts as an essential executor of PIWIL4-piRNA pathway directed transposon DNA methylation and silencing in the male embryonic germ cells. Recruited to young transposons, which are specifically marked with histone H3 trimethylated at both 'Lys-4' and 'Lys-9' (H3K4me3K9me3), via its association with SPIN1 chromatin reader, and associates with the de novo DNA methylation machinery and repressive chromatin remodeling complexes. Following this, PIWIL4 engages with nascent transposable element transcript to direct piRNA-directed DNA methylation. Not required for piRNA biosynthesis.</text>
</comment>
<dbReference type="SUPFAM" id="SSF46942">
    <property type="entry name" value="Elongation factor TFIIS domain 2"/>
    <property type="match status" value="1"/>
</dbReference>
<dbReference type="HOGENOM" id="CLU_269473_0_0_1"/>
<evidence type="ECO:0000259" key="11">
    <source>
        <dbReference type="PROSITE" id="PS51321"/>
    </source>
</evidence>
<dbReference type="PROSITE" id="PS51321">
    <property type="entry name" value="TFIIS_CENTRAL"/>
    <property type="match status" value="1"/>
</dbReference>
<evidence type="ECO:0000256" key="9">
    <source>
        <dbReference type="ARBA" id="ARBA00071086"/>
    </source>
</evidence>
<dbReference type="GO" id="GO:0005634">
    <property type="term" value="C:nucleus"/>
    <property type="evidence" value="ECO:0007669"/>
    <property type="project" value="UniProtKB-SubCell"/>
</dbReference>
<dbReference type="GO" id="GO:0030154">
    <property type="term" value="P:cell differentiation"/>
    <property type="evidence" value="ECO:0007669"/>
    <property type="project" value="UniProtKB-KW"/>
</dbReference>
<feature type="region of interest" description="Disordered" evidence="10">
    <location>
        <begin position="1171"/>
        <end position="1200"/>
    </location>
</feature>